<dbReference type="Pfam" id="PF01479">
    <property type="entry name" value="S4"/>
    <property type="match status" value="1"/>
</dbReference>
<comment type="catalytic activity">
    <reaction evidence="5">
        <text>a uridine in RNA = a pseudouridine in RNA</text>
        <dbReference type="Rhea" id="RHEA:48348"/>
        <dbReference type="Rhea" id="RHEA-COMP:12068"/>
        <dbReference type="Rhea" id="RHEA-COMP:12069"/>
        <dbReference type="ChEBI" id="CHEBI:65314"/>
        <dbReference type="ChEBI" id="CHEBI:65315"/>
    </reaction>
</comment>
<feature type="active site" evidence="3">
    <location>
        <position position="147"/>
    </location>
</feature>
<dbReference type="Pfam" id="PF00849">
    <property type="entry name" value="PseudoU_synth_2"/>
    <property type="match status" value="1"/>
</dbReference>
<dbReference type="Gene3D" id="3.30.2350.10">
    <property type="entry name" value="Pseudouridine synthase"/>
    <property type="match status" value="1"/>
</dbReference>
<dbReference type="PROSITE" id="PS01129">
    <property type="entry name" value="PSI_RLU"/>
    <property type="match status" value="1"/>
</dbReference>
<comment type="function">
    <text evidence="5">Responsible for synthesis of pseudouridine from uracil.</text>
</comment>
<dbReference type="InterPro" id="IPR020103">
    <property type="entry name" value="PsdUridine_synth_cat_dom_sf"/>
</dbReference>
<evidence type="ECO:0000259" key="6">
    <source>
        <dbReference type="SMART" id="SM00363"/>
    </source>
</evidence>
<organism evidence="7">
    <name type="scientific">uncultured Desulfobacteraceae bacterium</name>
    <dbReference type="NCBI Taxonomy" id="218296"/>
    <lineage>
        <taxon>Bacteria</taxon>
        <taxon>Pseudomonadati</taxon>
        <taxon>Thermodesulfobacteriota</taxon>
        <taxon>Desulfobacteria</taxon>
        <taxon>Desulfobacterales</taxon>
        <taxon>Desulfobacteraceae</taxon>
        <taxon>environmental samples</taxon>
    </lineage>
</organism>
<sequence length="327" mass="35901">MSPNDSLNILESFHIKIGPSDSGKRLDLAVCEAGIGVSRSFASALIKNGNITLNGGVAKSGRRVREGDHIRIHVPAPDVPVFHPEPIPIDVMYEDDDILAIQKPAGMVTHPAPGHPSGTLANALLHRFPGIFNIGGARRPGIVHRLDKDTSGVMVAAKNSLAHEGLSRQFKEREVKKTYLALALHEVKTASGEISLPIGRHPVDRKKMSVVSRRPRKALTLWKVREIFPGLSLLEVDLKTGRTHQIRVHCAAMGHPVAGDLTYGGRIGKKGVPGMPRFERQMLHAWRISLKHPRSMRPLFFESSMPPDMAGAVSELRKRKQNALEKI</sequence>
<dbReference type="EMBL" id="CAACVI010000010">
    <property type="protein sequence ID" value="VEN73465.1"/>
    <property type="molecule type" value="Genomic_DNA"/>
</dbReference>
<reference evidence="7" key="1">
    <citation type="submission" date="2019-01" db="EMBL/GenBank/DDBJ databases">
        <authorList>
            <consortium name="Genoscope - CEA"/>
            <person name="William W."/>
        </authorList>
    </citation>
    <scope>NUCLEOTIDE SEQUENCE</scope>
    <source>
        <strain evidence="7">CR-1</strain>
    </source>
</reference>
<proteinExistence type="inferred from homology"/>
<dbReference type="InterPro" id="IPR006224">
    <property type="entry name" value="PsdUridine_synth_RluA-like_CS"/>
</dbReference>
<dbReference type="GO" id="GO:0003723">
    <property type="term" value="F:RNA binding"/>
    <property type="evidence" value="ECO:0007669"/>
    <property type="project" value="UniProtKB-KW"/>
</dbReference>
<evidence type="ECO:0000313" key="7">
    <source>
        <dbReference type="EMBL" id="VEN73465.1"/>
    </source>
</evidence>
<dbReference type="SUPFAM" id="SSF55120">
    <property type="entry name" value="Pseudouridine synthase"/>
    <property type="match status" value="1"/>
</dbReference>
<dbReference type="PANTHER" id="PTHR21600">
    <property type="entry name" value="MITOCHONDRIAL RNA PSEUDOURIDINE SYNTHASE"/>
    <property type="match status" value="1"/>
</dbReference>
<dbReference type="CDD" id="cd00165">
    <property type="entry name" value="S4"/>
    <property type="match status" value="1"/>
</dbReference>
<dbReference type="PANTHER" id="PTHR21600:SF44">
    <property type="entry name" value="RIBOSOMAL LARGE SUBUNIT PSEUDOURIDINE SYNTHASE D"/>
    <property type="match status" value="1"/>
</dbReference>
<dbReference type="InterPro" id="IPR002942">
    <property type="entry name" value="S4_RNA-bd"/>
</dbReference>
<accession>A0A484HDW0</accession>
<evidence type="ECO:0000256" key="2">
    <source>
        <dbReference type="ARBA" id="ARBA00023235"/>
    </source>
</evidence>
<comment type="similarity">
    <text evidence="1 5">Belongs to the pseudouridine synthase RluA family.</text>
</comment>
<dbReference type="Gene3D" id="3.10.290.10">
    <property type="entry name" value="RNA-binding S4 domain"/>
    <property type="match status" value="1"/>
</dbReference>
<dbReference type="PROSITE" id="PS50889">
    <property type="entry name" value="S4"/>
    <property type="match status" value="1"/>
</dbReference>
<protein>
    <recommendedName>
        <fullName evidence="5">Pseudouridine synthase</fullName>
        <ecNumber evidence="5">5.4.99.-</ecNumber>
    </recommendedName>
</protein>
<dbReference type="InterPro" id="IPR036986">
    <property type="entry name" value="S4_RNA-bd_sf"/>
</dbReference>
<evidence type="ECO:0000256" key="5">
    <source>
        <dbReference type="RuleBase" id="RU362028"/>
    </source>
</evidence>
<dbReference type="InterPro" id="IPR006145">
    <property type="entry name" value="PsdUridine_synth_RsuA/RluA"/>
</dbReference>
<dbReference type="SUPFAM" id="SSF55174">
    <property type="entry name" value="Alpha-L RNA-binding motif"/>
    <property type="match status" value="1"/>
</dbReference>
<gene>
    <name evidence="7" type="ORF">EPICR_180019</name>
</gene>
<dbReference type="NCBIfam" id="TIGR00005">
    <property type="entry name" value="rluA_subfam"/>
    <property type="match status" value="1"/>
</dbReference>
<evidence type="ECO:0000256" key="4">
    <source>
        <dbReference type="PROSITE-ProRule" id="PRU00182"/>
    </source>
</evidence>
<dbReference type="GO" id="GO:0120159">
    <property type="term" value="F:rRNA pseudouridine synthase activity"/>
    <property type="evidence" value="ECO:0007669"/>
    <property type="project" value="UniProtKB-ARBA"/>
</dbReference>
<dbReference type="InterPro" id="IPR050188">
    <property type="entry name" value="RluA_PseudoU_synthase"/>
</dbReference>
<dbReference type="SMART" id="SM00363">
    <property type="entry name" value="S4"/>
    <property type="match status" value="1"/>
</dbReference>
<dbReference type="GO" id="GO:0000455">
    <property type="term" value="P:enzyme-directed rRNA pseudouridine synthesis"/>
    <property type="evidence" value="ECO:0007669"/>
    <property type="project" value="UniProtKB-ARBA"/>
</dbReference>
<dbReference type="CDD" id="cd02869">
    <property type="entry name" value="PseudoU_synth_RluA_like"/>
    <property type="match status" value="1"/>
</dbReference>
<keyword evidence="2 5" id="KW-0413">Isomerase</keyword>
<dbReference type="InterPro" id="IPR006225">
    <property type="entry name" value="PsdUridine_synth_RluC/D"/>
</dbReference>
<dbReference type="EC" id="5.4.99.-" evidence="5"/>
<dbReference type="AlphaFoldDB" id="A0A484HDW0"/>
<name>A0A484HDW0_9BACT</name>
<keyword evidence="4" id="KW-0694">RNA-binding</keyword>
<evidence type="ECO:0000256" key="3">
    <source>
        <dbReference type="PIRSR" id="PIRSR606225-1"/>
    </source>
</evidence>
<feature type="domain" description="RNA-binding S4" evidence="6">
    <location>
        <begin position="24"/>
        <end position="88"/>
    </location>
</feature>
<evidence type="ECO:0000256" key="1">
    <source>
        <dbReference type="ARBA" id="ARBA00010876"/>
    </source>
</evidence>